<keyword evidence="3 6" id="KW-0808">Transferase</keyword>
<dbReference type="PANTHER" id="PTHR43685">
    <property type="entry name" value="GLYCOSYLTRANSFERASE"/>
    <property type="match status" value="1"/>
</dbReference>
<evidence type="ECO:0000256" key="2">
    <source>
        <dbReference type="ARBA" id="ARBA00022676"/>
    </source>
</evidence>
<comment type="caution">
    <text evidence="6">The sequence shown here is derived from an EMBL/GenBank/DDBJ whole genome shotgun (WGS) entry which is preliminary data.</text>
</comment>
<feature type="compositionally biased region" description="Basic and acidic residues" evidence="4">
    <location>
        <begin position="1"/>
        <end position="13"/>
    </location>
</feature>
<reference evidence="7" key="1">
    <citation type="submission" date="2018-09" db="EMBL/GenBank/DDBJ databases">
        <title>Paracoccus onubensis nov. sp. a moderate halophilic bacterium isolated from Gruta de las Maravillas (Aracena, Spain).</title>
        <authorList>
            <person name="Jurado V."/>
            <person name="Gutierrez-Patricio S."/>
            <person name="Gonzalez-Pimentel J.L."/>
            <person name="Miller A.Z."/>
            <person name="Laiz L."/>
            <person name="Saiz-Jimenez C."/>
        </authorList>
    </citation>
    <scope>NUCLEOTIDE SEQUENCE [LARGE SCALE GENOMIC DNA]</scope>
    <source>
        <strain evidence="7">DSM 26381</strain>
    </source>
</reference>
<dbReference type="AlphaFoldDB" id="A0A419A8X2"/>
<dbReference type="InterPro" id="IPR050834">
    <property type="entry name" value="Glycosyltransf_2"/>
</dbReference>
<dbReference type="OrthoDB" id="9802649at2"/>
<name>A0A419A8X2_9RHOB</name>
<dbReference type="EMBL" id="QZEW01000021">
    <property type="protein sequence ID" value="RJL18832.1"/>
    <property type="molecule type" value="Genomic_DNA"/>
</dbReference>
<gene>
    <name evidence="6" type="ORF">D3P05_06390</name>
</gene>
<keyword evidence="7" id="KW-1185">Reference proteome</keyword>
<dbReference type="PANTHER" id="PTHR43685:SF5">
    <property type="entry name" value="GLYCOSYLTRANSFERASE EPSE-RELATED"/>
    <property type="match status" value="1"/>
</dbReference>
<dbReference type="Proteomes" id="UP000283587">
    <property type="component" value="Unassembled WGS sequence"/>
</dbReference>
<protein>
    <submittedName>
        <fullName evidence="6">Glycosyltransferase</fullName>
    </submittedName>
</protein>
<feature type="domain" description="Glycosyltransferase 2-like" evidence="5">
    <location>
        <begin position="31"/>
        <end position="163"/>
    </location>
</feature>
<evidence type="ECO:0000256" key="4">
    <source>
        <dbReference type="SAM" id="MobiDB-lite"/>
    </source>
</evidence>
<dbReference type="RefSeq" id="WP_119897344.1">
    <property type="nucleotide sequence ID" value="NZ_QNRC01000005.1"/>
</dbReference>
<dbReference type="Pfam" id="PF00535">
    <property type="entry name" value="Glycos_transf_2"/>
    <property type="match status" value="1"/>
</dbReference>
<evidence type="ECO:0000259" key="5">
    <source>
        <dbReference type="Pfam" id="PF00535"/>
    </source>
</evidence>
<accession>A0A419A8X2</accession>
<proteinExistence type="inferred from homology"/>
<dbReference type="InterPro" id="IPR001173">
    <property type="entry name" value="Glyco_trans_2-like"/>
</dbReference>
<organism evidence="6 7">
    <name type="scientific">Paracoccus siganidrum</name>
    <dbReference type="NCBI Taxonomy" id="1276757"/>
    <lineage>
        <taxon>Bacteria</taxon>
        <taxon>Pseudomonadati</taxon>
        <taxon>Pseudomonadota</taxon>
        <taxon>Alphaproteobacteria</taxon>
        <taxon>Rhodobacterales</taxon>
        <taxon>Paracoccaceae</taxon>
        <taxon>Paracoccus</taxon>
    </lineage>
</organism>
<dbReference type="SUPFAM" id="SSF53448">
    <property type="entry name" value="Nucleotide-diphospho-sugar transferases"/>
    <property type="match status" value="1"/>
</dbReference>
<evidence type="ECO:0000256" key="3">
    <source>
        <dbReference type="ARBA" id="ARBA00022679"/>
    </source>
</evidence>
<dbReference type="GO" id="GO:0016757">
    <property type="term" value="F:glycosyltransferase activity"/>
    <property type="evidence" value="ECO:0007669"/>
    <property type="project" value="UniProtKB-KW"/>
</dbReference>
<dbReference type="InterPro" id="IPR029044">
    <property type="entry name" value="Nucleotide-diphossugar_trans"/>
</dbReference>
<evidence type="ECO:0000256" key="1">
    <source>
        <dbReference type="ARBA" id="ARBA00006739"/>
    </source>
</evidence>
<feature type="region of interest" description="Disordered" evidence="4">
    <location>
        <begin position="1"/>
        <end position="23"/>
    </location>
</feature>
<comment type="similarity">
    <text evidence="1">Belongs to the glycosyltransferase 2 family.</text>
</comment>
<keyword evidence="2" id="KW-0328">Glycosyltransferase</keyword>
<dbReference type="Gene3D" id="3.90.550.10">
    <property type="entry name" value="Spore Coat Polysaccharide Biosynthesis Protein SpsA, Chain A"/>
    <property type="match status" value="1"/>
</dbReference>
<sequence>MNGTDDHDRDRAPRAQASEAGANADQPEVVILMATYQGARFLQAQLDSIAGQTHANWSLIASDDGSSDGSREILARFAAAHDAGRVTLIEGPRAGATRNFLHLLDAAPGDRILGFCDQDDVWLPGKLARAVSALRACDGAAHYAARTVICDEELRPVTESRHFGRPFGFRNALIQACMAGNASVFNAEAARILKAGAAAAAQARIVSHDWWAYQLLSGSGAQILRDAEPVLLYRQHGRSEMGRNDTARAMARRFGMLFAGDFGRWLRANHLALSGAETLTAANRALLAEFGEALFLPGPQAARALRRLGLYRHTRPGTLAFYAAAAAGRLRQPRSEASLTR</sequence>
<evidence type="ECO:0000313" key="6">
    <source>
        <dbReference type="EMBL" id="RJL18832.1"/>
    </source>
</evidence>
<evidence type="ECO:0000313" key="7">
    <source>
        <dbReference type="Proteomes" id="UP000283587"/>
    </source>
</evidence>